<gene>
    <name evidence="2" type="ORF">Cgig2_032167</name>
</gene>
<organism evidence="2 3">
    <name type="scientific">Carnegiea gigantea</name>
    <dbReference type="NCBI Taxonomy" id="171969"/>
    <lineage>
        <taxon>Eukaryota</taxon>
        <taxon>Viridiplantae</taxon>
        <taxon>Streptophyta</taxon>
        <taxon>Embryophyta</taxon>
        <taxon>Tracheophyta</taxon>
        <taxon>Spermatophyta</taxon>
        <taxon>Magnoliopsida</taxon>
        <taxon>eudicotyledons</taxon>
        <taxon>Gunneridae</taxon>
        <taxon>Pentapetalae</taxon>
        <taxon>Caryophyllales</taxon>
        <taxon>Cactineae</taxon>
        <taxon>Cactaceae</taxon>
        <taxon>Cactoideae</taxon>
        <taxon>Echinocereeae</taxon>
        <taxon>Carnegiea</taxon>
    </lineage>
</organism>
<evidence type="ECO:0000313" key="3">
    <source>
        <dbReference type="Proteomes" id="UP001153076"/>
    </source>
</evidence>
<dbReference type="EMBL" id="JAKOGI010000251">
    <property type="protein sequence ID" value="KAJ8438512.1"/>
    <property type="molecule type" value="Genomic_DNA"/>
</dbReference>
<accession>A0A9Q1K8Y0</accession>
<feature type="compositionally biased region" description="Polar residues" evidence="1">
    <location>
        <begin position="59"/>
        <end position="70"/>
    </location>
</feature>
<feature type="compositionally biased region" description="Low complexity" evidence="1">
    <location>
        <begin position="40"/>
        <end position="55"/>
    </location>
</feature>
<keyword evidence="3" id="KW-1185">Reference proteome</keyword>
<comment type="caution">
    <text evidence="2">The sequence shown here is derived from an EMBL/GenBank/DDBJ whole genome shotgun (WGS) entry which is preliminary data.</text>
</comment>
<evidence type="ECO:0000313" key="2">
    <source>
        <dbReference type="EMBL" id="KAJ8438512.1"/>
    </source>
</evidence>
<dbReference type="AlphaFoldDB" id="A0A9Q1K8Y0"/>
<evidence type="ECO:0000256" key="1">
    <source>
        <dbReference type="SAM" id="MobiDB-lite"/>
    </source>
</evidence>
<dbReference type="Proteomes" id="UP001153076">
    <property type="component" value="Unassembled WGS sequence"/>
</dbReference>
<reference evidence="2" key="1">
    <citation type="submission" date="2022-04" db="EMBL/GenBank/DDBJ databases">
        <title>Carnegiea gigantea Genome sequencing and assembly v2.</title>
        <authorList>
            <person name="Copetti D."/>
            <person name="Sanderson M.J."/>
            <person name="Burquez A."/>
            <person name="Wojciechowski M.F."/>
        </authorList>
    </citation>
    <scope>NUCLEOTIDE SEQUENCE</scope>
    <source>
        <strain evidence="2">SGP5-SGP5p</strain>
        <tissue evidence="2">Aerial part</tissue>
    </source>
</reference>
<proteinExistence type="predicted"/>
<name>A0A9Q1K8Y0_9CARY</name>
<protein>
    <submittedName>
        <fullName evidence="2">Uncharacterized protein</fullName>
    </submittedName>
</protein>
<sequence>MVEFSPWMLVKKLIRKQNPRTNSTGTKEKNTPSHNPPTPGTTGTRPTNTNTAGKGKNTEQGAESYSNQSSLFGGSRYAVLEAIAEDTPQDNYEGTSMMENIMLMEEKEAQAQEQNIEEDITEDPTQDLLNETNLQRSTSQADFSRRTYIQAPSKAHLLGNPSMPTYKENNHDPMKLTPQAIVSSEHQHTSACYCPSRDRLLTTESSLHSSDPPINTQLALQDFETRNSSHAQAQDQAMQHEFPNAPGVGIYGSDRRQQNSTRNLVISIEELDKNTNEDITLLAISDYFVDR</sequence>
<feature type="region of interest" description="Disordered" evidence="1">
    <location>
        <begin position="13"/>
        <end position="70"/>
    </location>
</feature>